<evidence type="ECO:0000256" key="3">
    <source>
        <dbReference type="RuleBase" id="RU000393"/>
    </source>
</evidence>
<keyword evidence="3" id="KW-0479">Metal-binding</keyword>
<dbReference type="SUPFAM" id="SSF49329">
    <property type="entry name" value="Cu,Zn superoxide dismutase-like"/>
    <property type="match status" value="1"/>
</dbReference>
<gene>
    <name evidence="5" type="ORF">SAMN05660472_02927</name>
</gene>
<dbReference type="CDD" id="cd00305">
    <property type="entry name" value="Cu-Zn_Superoxide_Dismutase"/>
    <property type="match status" value="1"/>
</dbReference>
<keyword evidence="6" id="KW-1185">Reference proteome</keyword>
<evidence type="ECO:0000259" key="4">
    <source>
        <dbReference type="Pfam" id="PF00080"/>
    </source>
</evidence>
<dbReference type="GO" id="GO:0004784">
    <property type="term" value="F:superoxide dismutase activity"/>
    <property type="evidence" value="ECO:0007669"/>
    <property type="project" value="UniProtKB-EC"/>
</dbReference>
<dbReference type="Proteomes" id="UP000198718">
    <property type="component" value="Unassembled WGS sequence"/>
</dbReference>
<comment type="cofactor">
    <cofactor evidence="3">
        <name>Cu cation</name>
        <dbReference type="ChEBI" id="CHEBI:23378"/>
    </cofactor>
    <text evidence="3">Binds 1 copper ion per subunit.</text>
</comment>
<feature type="domain" description="Superoxide dismutase copper/zinc binding" evidence="4">
    <location>
        <begin position="57"/>
        <end position="175"/>
    </location>
</feature>
<organism evidence="5 6">
    <name type="scientific">Natronincola ferrireducens</name>
    <dbReference type="NCBI Taxonomy" id="393762"/>
    <lineage>
        <taxon>Bacteria</taxon>
        <taxon>Bacillati</taxon>
        <taxon>Bacillota</taxon>
        <taxon>Clostridia</taxon>
        <taxon>Peptostreptococcales</taxon>
        <taxon>Natronincolaceae</taxon>
        <taxon>Natronincola</taxon>
    </lineage>
</organism>
<dbReference type="OrthoDB" id="9792957at2"/>
<reference evidence="5 6" key="1">
    <citation type="submission" date="2016-10" db="EMBL/GenBank/DDBJ databases">
        <authorList>
            <person name="de Groot N.N."/>
        </authorList>
    </citation>
    <scope>NUCLEOTIDE SEQUENCE [LARGE SCALE GENOMIC DNA]</scope>
    <source>
        <strain evidence="5 6">DSM 18346</strain>
    </source>
</reference>
<evidence type="ECO:0000256" key="1">
    <source>
        <dbReference type="ARBA" id="ARBA00010457"/>
    </source>
</evidence>
<dbReference type="AlphaFoldDB" id="A0A1G9IRD0"/>
<comment type="function">
    <text evidence="2">Destroys radicals which are normally produced within the cells and which are toxic to biological systems. May play a role in favoring mycobacterial survival in phagocytes.</text>
</comment>
<keyword evidence="3" id="KW-0862">Zinc</keyword>
<keyword evidence="3" id="KW-0186">Copper</keyword>
<keyword evidence="3" id="KW-0560">Oxidoreductase</keyword>
<dbReference type="InterPro" id="IPR036423">
    <property type="entry name" value="SOD-like_Cu/Zn_dom_sf"/>
</dbReference>
<dbReference type="Gene3D" id="2.60.40.200">
    <property type="entry name" value="Superoxide dismutase, copper/zinc binding domain"/>
    <property type="match status" value="1"/>
</dbReference>
<dbReference type="STRING" id="393762.SAMN05660472_02927"/>
<sequence>MVELCRYHNSGGSPWKYHYYPYSYSNSLAVAYVKGGPLRPEIYGAIWFKRVAGGTEVYTEVYGLPSYRPATDEEDPIGPHGFHIHEFGTCEVSNPEDPFQAAGGHWDPDNQPHGNHAGDFPVLFSNNGYARMSFFTNRFKPADVINKTIIIHENPNDYRSQPAGNAGKRLACGIIQRYY</sequence>
<comment type="similarity">
    <text evidence="1 3">Belongs to the Cu-Zn superoxide dismutase family.</text>
</comment>
<dbReference type="InterPro" id="IPR001424">
    <property type="entry name" value="SOD_Cu_Zn_dom"/>
</dbReference>
<dbReference type="InterPro" id="IPR024134">
    <property type="entry name" value="SOD_Cu/Zn_/chaperone"/>
</dbReference>
<protein>
    <recommendedName>
        <fullName evidence="3">Superoxide dismutase [Cu-Zn]</fullName>
        <ecNumber evidence="3">1.15.1.1</ecNumber>
    </recommendedName>
</protein>
<dbReference type="GO" id="GO:0005507">
    <property type="term" value="F:copper ion binding"/>
    <property type="evidence" value="ECO:0007669"/>
    <property type="project" value="InterPro"/>
</dbReference>
<dbReference type="InterPro" id="IPR018152">
    <property type="entry name" value="SOD_Cu/Zn_BS"/>
</dbReference>
<dbReference type="EC" id="1.15.1.1" evidence="3"/>
<dbReference type="RefSeq" id="WP_090554928.1">
    <property type="nucleotide sequence ID" value="NZ_FNFP01000012.1"/>
</dbReference>
<accession>A0A1G9IRD0</accession>
<comment type="catalytic activity">
    <reaction evidence="3">
        <text>2 superoxide + 2 H(+) = H2O2 + O2</text>
        <dbReference type="Rhea" id="RHEA:20696"/>
        <dbReference type="ChEBI" id="CHEBI:15378"/>
        <dbReference type="ChEBI" id="CHEBI:15379"/>
        <dbReference type="ChEBI" id="CHEBI:16240"/>
        <dbReference type="ChEBI" id="CHEBI:18421"/>
        <dbReference type="EC" id="1.15.1.1"/>
    </reaction>
</comment>
<name>A0A1G9IRD0_9FIRM</name>
<evidence type="ECO:0000313" key="5">
    <source>
        <dbReference type="EMBL" id="SDL27543.1"/>
    </source>
</evidence>
<dbReference type="PROSITE" id="PS00332">
    <property type="entry name" value="SOD_CU_ZN_2"/>
    <property type="match status" value="1"/>
</dbReference>
<evidence type="ECO:0000313" key="6">
    <source>
        <dbReference type="Proteomes" id="UP000198718"/>
    </source>
</evidence>
<dbReference type="EMBL" id="FNFP01000012">
    <property type="protein sequence ID" value="SDL27543.1"/>
    <property type="molecule type" value="Genomic_DNA"/>
</dbReference>
<comment type="cofactor">
    <cofactor evidence="3">
        <name>Zn(2+)</name>
        <dbReference type="ChEBI" id="CHEBI:29105"/>
    </cofactor>
    <text evidence="3">Binds 1 zinc ion per subunit.</text>
</comment>
<dbReference type="Pfam" id="PF00080">
    <property type="entry name" value="Sod_Cu"/>
    <property type="match status" value="1"/>
</dbReference>
<proteinExistence type="inferred from homology"/>
<dbReference type="PANTHER" id="PTHR10003">
    <property type="entry name" value="SUPEROXIDE DISMUTASE CU-ZN -RELATED"/>
    <property type="match status" value="1"/>
</dbReference>
<evidence type="ECO:0000256" key="2">
    <source>
        <dbReference type="ARBA" id="ARBA00024900"/>
    </source>
</evidence>